<organism evidence="4 5">
    <name type="scientific">Cryptococcus tetragattii IND107</name>
    <dbReference type="NCBI Taxonomy" id="1296105"/>
    <lineage>
        <taxon>Eukaryota</taxon>
        <taxon>Fungi</taxon>
        <taxon>Dikarya</taxon>
        <taxon>Basidiomycota</taxon>
        <taxon>Agaricomycotina</taxon>
        <taxon>Tremellomycetes</taxon>
        <taxon>Tremellales</taxon>
        <taxon>Cryptococcaceae</taxon>
        <taxon>Cryptococcus</taxon>
        <taxon>Cryptococcus gattii species complex</taxon>
    </lineage>
</organism>
<dbReference type="InterPro" id="IPR037171">
    <property type="entry name" value="NagB/RpiA_transferase-like"/>
</dbReference>
<keyword evidence="5" id="KW-1185">Reference proteome</keyword>
<reference evidence="4" key="2">
    <citation type="submission" date="2024-01" db="EMBL/GenBank/DDBJ databases">
        <title>Comparative genomics of Cryptococcus and Kwoniella reveals pathogenesis evolution and contrasting modes of karyotype evolution via chromosome fusion or intercentromeric recombination.</title>
        <authorList>
            <person name="Coelho M.A."/>
            <person name="David-Palma M."/>
            <person name="Shea T."/>
            <person name="Bowers K."/>
            <person name="Mcginley-Smith S."/>
            <person name="Mohammad A.W."/>
            <person name="Gnirke A."/>
            <person name="Yurkov A.M."/>
            <person name="Nowrousian M."/>
            <person name="Sun S."/>
            <person name="Cuomo C.A."/>
            <person name="Heitman J."/>
        </authorList>
    </citation>
    <scope>NUCLEOTIDE SEQUENCE</scope>
    <source>
        <strain evidence="4">IND107</strain>
    </source>
</reference>
<dbReference type="SUPFAM" id="SSF100950">
    <property type="entry name" value="NagB/RpiA/CoA transferase-like"/>
    <property type="match status" value="1"/>
</dbReference>
<dbReference type="EMBL" id="ATAM02000001">
    <property type="protein sequence ID" value="KAL0255724.1"/>
    <property type="molecule type" value="Genomic_DNA"/>
</dbReference>
<dbReference type="NCBIfam" id="TIGR01198">
    <property type="entry name" value="pgl"/>
    <property type="match status" value="1"/>
</dbReference>
<comment type="similarity">
    <text evidence="1 2">Belongs to the glucosamine/galactosamine-6-phosphate isomerase family. 6-phosphogluconolactonase subfamily.</text>
</comment>
<gene>
    <name evidence="4" type="ORF">I308_100531</name>
</gene>
<dbReference type="EC" id="3.1.1.31" evidence="2"/>
<dbReference type="PANTHER" id="PTHR11054:SF0">
    <property type="entry name" value="6-PHOSPHOGLUCONOLACTONASE"/>
    <property type="match status" value="1"/>
</dbReference>
<protein>
    <recommendedName>
        <fullName evidence="2">6-phosphogluconolactonase</fullName>
        <shortName evidence="2">6PGL</shortName>
        <ecNumber evidence="2">3.1.1.31</ecNumber>
    </recommendedName>
</protein>
<keyword evidence="2" id="KW-0378">Hydrolase</keyword>
<comment type="caution">
    <text evidence="4">The sequence shown here is derived from an EMBL/GenBank/DDBJ whole genome shotgun (WGS) entry which is preliminary data.</text>
</comment>
<dbReference type="Pfam" id="PF01182">
    <property type="entry name" value="Glucosamine_iso"/>
    <property type="match status" value="1"/>
</dbReference>
<evidence type="ECO:0000313" key="5">
    <source>
        <dbReference type="Proteomes" id="UP000054399"/>
    </source>
</evidence>
<evidence type="ECO:0000256" key="2">
    <source>
        <dbReference type="RuleBase" id="RU365095"/>
    </source>
</evidence>
<dbReference type="InterPro" id="IPR005900">
    <property type="entry name" value="6-phosphogluconolactonase_DevB"/>
</dbReference>
<evidence type="ECO:0000259" key="3">
    <source>
        <dbReference type="Pfam" id="PF01182"/>
    </source>
</evidence>
<dbReference type="InterPro" id="IPR039104">
    <property type="entry name" value="6PGL"/>
</dbReference>
<evidence type="ECO:0000256" key="1">
    <source>
        <dbReference type="ARBA" id="ARBA00010662"/>
    </source>
</evidence>
<dbReference type="RefSeq" id="XP_066617001.1">
    <property type="nucleotide sequence ID" value="XM_066755100.1"/>
</dbReference>
<dbReference type="InterPro" id="IPR006148">
    <property type="entry name" value="Glc/Gal-6P_isomerase"/>
</dbReference>
<accession>A0ABR3C5H9</accession>
<sequence>MPPQPPAPPVFYSFPDTEVLVDSLANFVVKAQRDAVDKRGKFTIALSRGSLAANLRGLVGQQNVQWDKWEVFFVDEAAVPLEDEDSNYHSNYLSFLSHVPIPREQIHTIDVTQLDDLEELADQYEKQLVNHFAASNAARYPTFDLMLLGIGPDGETASLFPGHEILSEKDAWVSFIDDAPRGPARRITMTFPVLNHCYRAVFVATGKEKTEMLHTILDQPEAGLPCSRVRPASPGLVFWFADADAASATQYPPTTFRWIDNEKEAQEAVDAAKRRAAKKLAEADTPFTSHLVFALTLATPFFIRSLT</sequence>
<dbReference type="Gene3D" id="3.40.50.1360">
    <property type="match status" value="1"/>
</dbReference>
<reference evidence="4" key="1">
    <citation type="submission" date="2015-01" db="EMBL/GenBank/DDBJ databases">
        <authorList>
            <consortium name="The Broad Institute Genomics Platform"/>
            <person name="Cuomo C."/>
            <person name="Litvintseva A."/>
            <person name="Chen Y."/>
            <person name="Heitman J."/>
            <person name="Sun S."/>
            <person name="Springer D."/>
            <person name="Dromer F."/>
            <person name="Young S."/>
            <person name="Zeng Q."/>
            <person name="Gargeya S."/>
            <person name="Abouelleil A."/>
            <person name="Alvarado L."/>
            <person name="Chapman S.B."/>
            <person name="Gainer-Dewar J."/>
            <person name="Goldberg J."/>
            <person name="Griggs A."/>
            <person name="Gujja S."/>
            <person name="Hansen M."/>
            <person name="Howarth C."/>
            <person name="Imamovic A."/>
            <person name="Larimer J."/>
            <person name="Murphy C."/>
            <person name="Naylor J."/>
            <person name="Pearson M."/>
            <person name="Priest M."/>
            <person name="Roberts A."/>
            <person name="Saif S."/>
            <person name="Shea T."/>
            <person name="Sykes S."/>
            <person name="Wortman J."/>
            <person name="Nusbaum C."/>
            <person name="Birren B."/>
        </authorList>
    </citation>
    <scope>NUCLEOTIDE SEQUENCE</scope>
    <source>
        <strain evidence="4">IND107</strain>
    </source>
</reference>
<comment type="pathway">
    <text evidence="2">Carbohydrate degradation; pentose phosphate pathway; D-ribulose 5-phosphate from D-glucose 6-phosphate (oxidative stage): step 2/3.</text>
</comment>
<dbReference type="CDD" id="cd01400">
    <property type="entry name" value="6PGL"/>
    <property type="match status" value="1"/>
</dbReference>
<evidence type="ECO:0000313" key="4">
    <source>
        <dbReference type="EMBL" id="KAL0255724.1"/>
    </source>
</evidence>
<proteinExistence type="inferred from homology"/>
<dbReference type="Proteomes" id="UP000054399">
    <property type="component" value="Unassembled WGS sequence"/>
</dbReference>
<dbReference type="GeneID" id="91987389"/>
<name>A0ABR3C5H9_9TREE</name>
<comment type="catalytic activity">
    <reaction evidence="2">
        <text>6-phospho-D-glucono-1,5-lactone + H2O = 6-phospho-D-gluconate + H(+)</text>
        <dbReference type="Rhea" id="RHEA:12556"/>
        <dbReference type="ChEBI" id="CHEBI:15377"/>
        <dbReference type="ChEBI" id="CHEBI:15378"/>
        <dbReference type="ChEBI" id="CHEBI:57955"/>
        <dbReference type="ChEBI" id="CHEBI:58759"/>
        <dbReference type="EC" id="3.1.1.31"/>
    </reaction>
</comment>
<feature type="domain" description="Glucosamine/galactosamine-6-phosphate isomerase" evidence="3">
    <location>
        <begin position="15"/>
        <end position="233"/>
    </location>
</feature>
<comment type="function">
    <text evidence="2">Hydrolysis of 6-phosphogluconolactone to 6-phosphogluconate.</text>
</comment>
<dbReference type="PANTHER" id="PTHR11054">
    <property type="entry name" value="6-PHOSPHOGLUCONOLACTONASE"/>
    <property type="match status" value="1"/>
</dbReference>